<protein>
    <submittedName>
        <fullName evidence="10">ARM repeat-containing protein</fullName>
    </submittedName>
</protein>
<dbReference type="PANTHER" id="PTHR14418">
    <property type="entry name" value="CONDENSIN COMPLEX SUBUNIT 3-RELATED"/>
    <property type="match status" value="1"/>
</dbReference>
<sequence>MSAALKSGEGLKTRASSTRTSAHAVDIPDEGPDTSLRNQISSIFTDTQRSTAIQRKLVINLRKIHEACCYEPVKPKKKHQEEDFGEAEFNEEIGRCMLRVLPVKKSEPVGDKVVRFLGLFLKHASDKDSALIQTDDADTTDAFPETPATRLTSHIITMILPLLLAKDKTVRFRATQIIAHIVNTLDSIDDELFGLVRLGLLRRLRDKESSVRVQAILGLGRLAGEGEENEDEDSDDEDSGGVLEKLLDVLQNDPSADVRRSLLLNLPFTPSTLPFLLERARDFDPATRRALYARLLPALGDFRHLSLTHREKLLRWGLRDRDENVRKATARLFRERWIEDCAGLKEAAEECANPGPQVSKPSLDALLELLERIDVVNSGVEGGVAFEAMKQFWDGRPDYCDYVSFPDSFWDELTPEGIFIARTFNDYCRQGENTKLQGMVEDKMPEVTKFAYLLQKHLNVLIEDVRKVALQEDVEVEEDTVQQEFCVEQLLHIALTLDYSDEVGRRMMFSVMREALAIAELPEECTKLAVEVLRTVCGSNAAGEREFCGIVLEAVAEVHDTIIGEEPSQLEEEGDDSFHSAQSELSEDLTLTKEKRSKKSKSDVDESEYEAIDEEKAIREIMVNMKCLHIAQCMLQNVSCDLEANSHLVTMLNNLVVPAVRSQEAPIRERGLLCLGLCCLLSKNLAEENLSLFLHCFTKGHDALQMIALQIISDILSQHPSLLSPIPSSNLTTTTAQDTTETASEQPSPFLKPITKSLLRALRSSSPSVSLTATTALAKLMLLNILRDPDVLASILKHITIAFFSPETAENPGVRQALSYFLPVYCHSRRQNAEAMARVAVQVVISVAGVRDDLEEDEMEGMVGLGVVGGMLVEWTDPRRVVGFGDGGETSDNGKEGDADSHLILAEELLERIVSPQVNKTTKKQFTSMLSKLHVPPPQHTRLCTPSLAQNVHALVIEAAEANVATDATARNALARLATAVGRVVKAARETGDADADVTDVTATPDAGTPDEGTEGDSAPEGMGGRVEDTRVEKQEDEEEETTVQVPIRVKREEGEMEEMDMEVEEEEEEEDETVAQLRREMSEFERSEVESEGTGDETTLA</sequence>
<organism evidence="10 11">
    <name type="scientific">Patellaria atrata CBS 101060</name>
    <dbReference type="NCBI Taxonomy" id="1346257"/>
    <lineage>
        <taxon>Eukaryota</taxon>
        <taxon>Fungi</taxon>
        <taxon>Dikarya</taxon>
        <taxon>Ascomycota</taxon>
        <taxon>Pezizomycotina</taxon>
        <taxon>Dothideomycetes</taxon>
        <taxon>Dothideomycetes incertae sedis</taxon>
        <taxon>Patellariales</taxon>
        <taxon>Patellariaceae</taxon>
        <taxon>Patellaria</taxon>
    </lineage>
</organism>
<dbReference type="InterPro" id="IPR025977">
    <property type="entry name" value="Cnd3_C"/>
</dbReference>
<dbReference type="InterPro" id="IPR011989">
    <property type="entry name" value="ARM-like"/>
</dbReference>
<dbReference type="Proteomes" id="UP000799429">
    <property type="component" value="Unassembled WGS sequence"/>
</dbReference>
<feature type="domain" description="Nuclear condensin complex subunit 3 C-terminal" evidence="9">
    <location>
        <begin position="626"/>
        <end position="935"/>
    </location>
</feature>
<evidence type="ECO:0000313" key="10">
    <source>
        <dbReference type="EMBL" id="KAF2841202.1"/>
    </source>
</evidence>
<feature type="compositionally biased region" description="Basic and acidic residues" evidence="8">
    <location>
        <begin position="1078"/>
        <end position="1090"/>
    </location>
</feature>
<evidence type="ECO:0000256" key="5">
    <source>
        <dbReference type="ARBA" id="ARBA00022776"/>
    </source>
</evidence>
<evidence type="ECO:0000313" key="11">
    <source>
        <dbReference type="Proteomes" id="UP000799429"/>
    </source>
</evidence>
<dbReference type="AlphaFoldDB" id="A0A9P4SES6"/>
<comment type="caution">
    <text evidence="10">The sequence shown here is derived from an EMBL/GenBank/DDBJ whole genome shotgun (WGS) entry which is preliminary data.</text>
</comment>
<evidence type="ECO:0000256" key="8">
    <source>
        <dbReference type="SAM" id="MobiDB-lite"/>
    </source>
</evidence>
<dbReference type="GO" id="GO:0051301">
    <property type="term" value="P:cell division"/>
    <property type="evidence" value="ECO:0007669"/>
    <property type="project" value="UniProtKB-KW"/>
</dbReference>
<keyword evidence="7" id="KW-0131">Cell cycle</keyword>
<evidence type="ECO:0000256" key="6">
    <source>
        <dbReference type="ARBA" id="ARBA00023067"/>
    </source>
</evidence>
<evidence type="ECO:0000259" key="9">
    <source>
        <dbReference type="Pfam" id="PF12719"/>
    </source>
</evidence>
<evidence type="ECO:0000256" key="4">
    <source>
        <dbReference type="ARBA" id="ARBA00022618"/>
    </source>
</evidence>
<evidence type="ECO:0000256" key="7">
    <source>
        <dbReference type="ARBA" id="ARBA00023306"/>
    </source>
</evidence>
<dbReference type="PANTHER" id="PTHR14418:SF5">
    <property type="entry name" value="CONDENSIN COMPLEX SUBUNIT 3"/>
    <property type="match status" value="1"/>
</dbReference>
<accession>A0A9P4SES6</accession>
<feature type="compositionally biased region" description="Low complexity" evidence="8">
    <location>
        <begin position="727"/>
        <end position="746"/>
    </location>
</feature>
<reference evidence="10" key="1">
    <citation type="journal article" date="2020" name="Stud. Mycol.">
        <title>101 Dothideomycetes genomes: a test case for predicting lifestyles and emergence of pathogens.</title>
        <authorList>
            <person name="Haridas S."/>
            <person name="Albert R."/>
            <person name="Binder M."/>
            <person name="Bloem J."/>
            <person name="Labutti K."/>
            <person name="Salamov A."/>
            <person name="Andreopoulos B."/>
            <person name="Baker S."/>
            <person name="Barry K."/>
            <person name="Bills G."/>
            <person name="Bluhm B."/>
            <person name="Cannon C."/>
            <person name="Castanera R."/>
            <person name="Culley D."/>
            <person name="Daum C."/>
            <person name="Ezra D."/>
            <person name="Gonzalez J."/>
            <person name="Henrissat B."/>
            <person name="Kuo A."/>
            <person name="Liang C."/>
            <person name="Lipzen A."/>
            <person name="Lutzoni F."/>
            <person name="Magnuson J."/>
            <person name="Mondo S."/>
            <person name="Nolan M."/>
            <person name="Ohm R."/>
            <person name="Pangilinan J."/>
            <person name="Park H.-J."/>
            <person name="Ramirez L."/>
            <person name="Alfaro M."/>
            <person name="Sun H."/>
            <person name="Tritt A."/>
            <person name="Yoshinaga Y."/>
            <person name="Zwiers L.-H."/>
            <person name="Turgeon B."/>
            <person name="Goodwin S."/>
            <person name="Spatafora J."/>
            <person name="Crous P."/>
            <person name="Grigoriev I."/>
        </authorList>
    </citation>
    <scope>NUCLEOTIDE SEQUENCE</scope>
    <source>
        <strain evidence="10">CBS 101060</strain>
    </source>
</reference>
<evidence type="ECO:0000256" key="2">
    <source>
        <dbReference type="ARBA" id="ARBA00006533"/>
    </source>
</evidence>
<comment type="similarity">
    <text evidence="2">Belongs to the CND3 (condensin subunit 3) family.</text>
</comment>
<keyword evidence="6" id="KW-0226">DNA condensation</keyword>
<name>A0A9P4SES6_9PEZI</name>
<feature type="region of interest" description="Disordered" evidence="8">
    <location>
        <begin position="727"/>
        <end position="748"/>
    </location>
</feature>
<keyword evidence="5" id="KW-0498">Mitosis</keyword>
<dbReference type="InterPro" id="IPR027165">
    <property type="entry name" value="CND3"/>
</dbReference>
<keyword evidence="3" id="KW-0158">Chromosome</keyword>
<evidence type="ECO:0000256" key="1">
    <source>
        <dbReference type="ARBA" id="ARBA00004286"/>
    </source>
</evidence>
<feature type="region of interest" description="Disordered" evidence="8">
    <location>
        <begin position="1"/>
        <end position="33"/>
    </location>
</feature>
<feature type="compositionally biased region" description="Low complexity" evidence="8">
    <location>
        <begin position="999"/>
        <end position="1011"/>
    </location>
</feature>
<dbReference type="Gene3D" id="1.25.10.10">
    <property type="entry name" value="Leucine-rich Repeat Variant"/>
    <property type="match status" value="2"/>
</dbReference>
<comment type="subcellular location">
    <subcellularLocation>
        <location evidence="1">Chromosome</location>
    </subcellularLocation>
</comment>
<evidence type="ECO:0000256" key="3">
    <source>
        <dbReference type="ARBA" id="ARBA00022454"/>
    </source>
</evidence>
<dbReference type="SUPFAM" id="SSF48371">
    <property type="entry name" value="ARM repeat"/>
    <property type="match status" value="1"/>
</dbReference>
<dbReference type="OrthoDB" id="27187at2759"/>
<feature type="region of interest" description="Disordered" evidence="8">
    <location>
        <begin position="995"/>
        <end position="1102"/>
    </location>
</feature>
<dbReference type="GO" id="GO:0007076">
    <property type="term" value="P:mitotic chromosome condensation"/>
    <property type="evidence" value="ECO:0007669"/>
    <property type="project" value="InterPro"/>
</dbReference>
<proteinExistence type="inferred from homology"/>
<keyword evidence="4" id="KW-0132">Cell division</keyword>
<dbReference type="Pfam" id="PF12719">
    <property type="entry name" value="Cnd3"/>
    <property type="match status" value="1"/>
</dbReference>
<gene>
    <name evidence="10" type="ORF">M501DRAFT_1009231</name>
</gene>
<dbReference type="GO" id="GO:0000793">
    <property type="term" value="C:condensed chromosome"/>
    <property type="evidence" value="ECO:0007669"/>
    <property type="project" value="TreeGrafter"/>
</dbReference>
<dbReference type="GO" id="GO:0000796">
    <property type="term" value="C:condensin complex"/>
    <property type="evidence" value="ECO:0007669"/>
    <property type="project" value="InterPro"/>
</dbReference>
<dbReference type="EMBL" id="MU006091">
    <property type="protein sequence ID" value="KAF2841202.1"/>
    <property type="molecule type" value="Genomic_DNA"/>
</dbReference>
<dbReference type="InterPro" id="IPR016024">
    <property type="entry name" value="ARM-type_fold"/>
</dbReference>
<feature type="compositionally biased region" description="Acidic residues" evidence="8">
    <location>
        <begin position="1055"/>
        <end position="1074"/>
    </location>
</feature>
<keyword evidence="11" id="KW-1185">Reference proteome</keyword>